<protein>
    <submittedName>
        <fullName evidence="2">Uncharacterized protein</fullName>
    </submittedName>
</protein>
<accession>A0A6A5R380</accession>
<dbReference type="AlphaFoldDB" id="A0A6A5R380"/>
<reference evidence="2" key="1">
    <citation type="journal article" date="2020" name="Stud. Mycol.">
        <title>101 Dothideomycetes genomes: a test case for predicting lifestyles and emergence of pathogens.</title>
        <authorList>
            <person name="Haridas S."/>
            <person name="Albert R."/>
            <person name="Binder M."/>
            <person name="Bloem J."/>
            <person name="Labutti K."/>
            <person name="Salamov A."/>
            <person name="Andreopoulos B."/>
            <person name="Baker S."/>
            <person name="Barry K."/>
            <person name="Bills G."/>
            <person name="Bluhm B."/>
            <person name="Cannon C."/>
            <person name="Castanera R."/>
            <person name="Culley D."/>
            <person name="Daum C."/>
            <person name="Ezra D."/>
            <person name="Gonzalez J."/>
            <person name="Henrissat B."/>
            <person name="Kuo A."/>
            <person name="Liang C."/>
            <person name="Lipzen A."/>
            <person name="Lutzoni F."/>
            <person name="Magnuson J."/>
            <person name="Mondo S."/>
            <person name="Nolan M."/>
            <person name="Ohm R."/>
            <person name="Pangilinan J."/>
            <person name="Park H.-J."/>
            <person name="Ramirez L."/>
            <person name="Alfaro M."/>
            <person name="Sun H."/>
            <person name="Tritt A."/>
            <person name="Yoshinaga Y."/>
            <person name="Zwiers L.-H."/>
            <person name="Turgeon B."/>
            <person name="Goodwin S."/>
            <person name="Spatafora J."/>
            <person name="Crous P."/>
            <person name="Grigoriev I."/>
        </authorList>
    </citation>
    <scope>NUCLEOTIDE SEQUENCE</scope>
    <source>
        <strain evidence="2">HMLAC05119</strain>
    </source>
</reference>
<proteinExistence type="predicted"/>
<keyword evidence="1" id="KW-1133">Transmembrane helix</keyword>
<gene>
    <name evidence="2" type="ORF">BDU57DRAFT_553887</name>
</gene>
<evidence type="ECO:0000313" key="2">
    <source>
        <dbReference type="EMBL" id="KAF1921859.1"/>
    </source>
</evidence>
<dbReference type="Proteomes" id="UP000800096">
    <property type="component" value="Unassembled WGS sequence"/>
</dbReference>
<dbReference type="OrthoDB" id="5238025at2759"/>
<sequence>MTKVEFKLPPIADKVASIFAPHKTPVPMFNQPLPSGCPHHRISRLLYAIFLSLLIAMAIPVVTLKASTYSFIEENRDMGFVFEITEDDGTGRTSVAMAALPRMLHHTPAKLALVAAVLSICFGLAHLGFVIVDWKDGKRTQAWAFRRNIMFLHIMLAILVLFALVSIYVTHRSTSHFRDGYVNFRASRLNSSSNFTSSSNNSNEPEFFRYNIGTFDLETWSCELKDVRGAAMVQSDYAMQCSIELAGRAVMIPFVVLAWIVAGTGIWGLVGGGRRGPDGERVRTAEVDLEMGKMNAL</sequence>
<evidence type="ECO:0000313" key="3">
    <source>
        <dbReference type="Proteomes" id="UP000800096"/>
    </source>
</evidence>
<feature type="transmembrane region" description="Helical" evidence="1">
    <location>
        <begin position="111"/>
        <end position="131"/>
    </location>
</feature>
<keyword evidence="3" id="KW-1185">Reference proteome</keyword>
<feature type="transmembrane region" description="Helical" evidence="1">
    <location>
        <begin position="45"/>
        <end position="64"/>
    </location>
</feature>
<keyword evidence="1" id="KW-0812">Transmembrane</keyword>
<organism evidence="2 3">
    <name type="scientific">Ampelomyces quisqualis</name>
    <name type="common">Powdery mildew agent</name>
    <dbReference type="NCBI Taxonomy" id="50730"/>
    <lineage>
        <taxon>Eukaryota</taxon>
        <taxon>Fungi</taxon>
        <taxon>Dikarya</taxon>
        <taxon>Ascomycota</taxon>
        <taxon>Pezizomycotina</taxon>
        <taxon>Dothideomycetes</taxon>
        <taxon>Pleosporomycetidae</taxon>
        <taxon>Pleosporales</taxon>
        <taxon>Pleosporineae</taxon>
        <taxon>Phaeosphaeriaceae</taxon>
        <taxon>Ampelomyces</taxon>
    </lineage>
</organism>
<feature type="transmembrane region" description="Helical" evidence="1">
    <location>
        <begin position="249"/>
        <end position="270"/>
    </location>
</feature>
<name>A0A6A5R380_AMPQU</name>
<dbReference type="EMBL" id="ML979132">
    <property type="protein sequence ID" value="KAF1921859.1"/>
    <property type="molecule type" value="Genomic_DNA"/>
</dbReference>
<keyword evidence="1" id="KW-0472">Membrane</keyword>
<feature type="transmembrane region" description="Helical" evidence="1">
    <location>
        <begin position="151"/>
        <end position="169"/>
    </location>
</feature>
<evidence type="ECO:0000256" key="1">
    <source>
        <dbReference type="SAM" id="Phobius"/>
    </source>
</evidence>